<reference evidence="4" key="1">
    <citation type="submission" date="2023-03" db="EMBL/GenBank/DDBJ databases">
        <authorList>
            <person name="Shen W."/>
            <person name="Cai J."/>
        </authorList>
    </citation>
    <scope>NUCLEOTIDE SEQUENCE</scope>
    <source>
        <strain evidence="4">B226-2</strain>
    </source>
</reference>
<evidence type="ECO:0000259" key="3">
    <source>
        <dbReference type="Pfam" id="PF10145"/>
    </source>
</evidence>
<accession>A0AAW8TWY1</accession>
<comment type="caution">
    <text evidence="4">The sequence shown here is derived from an EMBL/GenBank/DDBJ whole genome shotgun (WGS) entry which is preliminary data.</text>
</comment>
<evidence type="ECO:0000313" key="5">
    <source>
        <dbReference type="Proteomes" id="UP001256711"/>
    </source>
</evidence>
<dbReference type="EMBL" id="JARQBJ010000001">
    <property type="protein sequence ID" value="MDT2809196.1"/>
    <property type="molecule type" value="Genomic_DNA"/>
</dbReference>
<feature type="coiled-coil region" evidence="2">
    <location>
        <begin position="782"/>
        <end position="830"/>
    </location>
</feature>
<dbReference type="NCBIfam" id="TIGR01760">
    <property type="entry name" value="tape_meas_TP901"/>
    <property type="match status" value="2"/>
</dbReference>
<proteinExistence type="predicted"/>
<keyword evidence="1" id="KW-1188">Viral release from host cell</keyword>
<evidence type="ECO:0000313" key="4">
    <source>
        <dbReference type="EMBL" id="MDT2809196.1"/>
    </source>
</evidence>
<protein>
    <submittedName>
        <fullName evidence="4">Phage tail tape measure protein</fullName>
    </submittedName>
</protein>
<dbReference type="Proteomes" id="UP001256711">
    <property type="component" value="Unassembled WGS sequence"/>
</dbReference>
<sequence>MVQNGRPLGNMVIKLGLDSSAFSDSLTGAARATKTAVKEMQAGFKVADAGGNKLTTLAAKQEGLTKVIQAQKNELKYLGEAYQKTYDEQGNATSKTAKAAQKYNEAQAKLASYEAQLRTTTAQMARMRVETEGLTGWLNKKGDQWIESGKKITKFGDGVQQVGSKLTKSLTVPLAAGTIAVSKAAIDWESAFAGVKKTNDEVVDSTGKVVYSYDDLEQGLRSLAKELPSSHQEIAAVAEAAGQLGIKTENVKSFTKTMIDMGESTNLSAETASTELARFANIVGMSQDKFSNLGSAIVDLGNNYATTEAEISAMALRLAGAGKQIGMSEGDILGFSAALSSVGVEAEAGGSAFSKVMVQMQLATEKGVGSFEELKEHAADQGVSWERLVIAVRNGGKELTGVAKEMGFTGSELKKMYKEADKSKTSLEQFADVAGMTGEQFAKMFKEDPSTAIMKFVEGLSKAEESGTSAIKVLDDMDIKEVRLRDSLLRAANASGIFGDAIETGNSAFKENTALAEEAGKRYETTESKLKMLKNEAVDAAIDLGGPLVDALRNGLQAAKPLVKGLGDLAKKFNDLDEEQQQNIIKWGALAMAAGPAIKIIGSGISIFGKAKTGVGLLSKGLVELTAKAAEKKALSGLATTVSGVGTAATTAAGVGGGATGIAGLASGLAAVAGPAVIAVGAIAAVGLAAYAGKKAYDEHQLAGAKWGTAVTKEQDKVIEKSLELREDATDHVQAYADGVKTAAKEVAKDNQKIVDSIQAVLDKEEKRKEKAAEGLQDEGMKKRAEAELKEQKEKNEKLVEDAKTTTTRINEIMANASNNNRELSTAERQFIQANYSRLSDYQLKAAGFTAKQRTAIETAYQKDLSNLSSGEYKKRYSAIQDSLAKEQKSFETQQKNLATIYGKNSKEYKDEMDILTSSHKKNTESLILGYARLFESQGYDLETNKAVWESYGWTVEEVQELVWQSTGKTAENLDMMAKGTKEADMAWNAMALDPKTGEVKTNMADTLLEMAKTDEGWSKLEFMVKNADLSTNAKEEIGIAMGEAGKWQRLSVEQKKLIVDGDEAKLRLYDSIEKLGMWDQYNADRKTLGVDNADAVWKLLDSEQKLNQWNVLPANEKQMLANNSDLAAKVFSSEEMWKTWGELPADIKKMFGDNTDVLGKLSSGEIALNSYQANNPALKKLLGDSTVTQNAARAAEEKLNLYSRNNPVKKNLQGNSASTQNAAKQGENALNSFKRNNPVAKNLKANDNASGPAKEASRAVDTFSQKKDHTVTLTSIVKNVTKWITEKVGGNATGTNYHPGGPMMVNDQKGPLYRELIVRPNGESFIPYGRDVILPDEPVGTKVYTASKTKRLIPHYANGVGVPENSSLVQNLRELSGGTHTETNAITIQADNSATEKKLDQLIKIMSRFGEDLKNLKLEANHRELARVVEDTQSRKQKVIKAVNGVRG</sequence>
<name>A0AAW8TWY1_9ENTE</name>
<dbReference type="PANTHER" id="PTHR37813">
    <property type="entry name" value="FELS-2 PROPHAGE PROTEIN"/>
    <property type="match status" value="1"/>
</dbReference>
<evidence type="ECO:0000256" key="2">
    <source>
        <dbReference type="SAM" id="Coils"/>
    </source>
</evidence>
<dbReference type="InterPro" id="IPR010090">
    <property type="entry name" value="Phage_tape_meas"/>
</dbReference>
<dbReference type="Pfam" id="PF10145">
    <property type="entry name" value="PhageMin_Tail"/>
    <property type="match status" value="1"/>
</dbReference>
<organism evidence="4 5">
    <name type="scientific">Enterococcus asini</name>
    <dbReference type="NCBI Taxonomy" id="57732"/>
    <lineage>
        <taxon>Bacteria</taxon>
        <taxon>Bacillati</taxon>
        <taxon>Bacillota</taxon>
        <taxon>Bacilli</taxon>
        <taxon>Lactobacillales</taxon>
        <taxon>Enterococcaceae</taxon>
        <taxon>Enterococcus</taxon>
    </lineage>
</organism>
<dbReference type="PANTHER" id="PTHR37813:SF1">
    <property type="entry name" value="FELS-2 PROPHAGE PROTEIN"/>
    <property type="match status" value="1"/>
</dbReference>
<keyword evidence="2" id="KW-0175">Coiled coil</keyword>
<feature type="coiled-coil region" evidence="2">
    <location>
        <begin position="96"/>
        <end position="130"/>
    </location>
</feature>
<gene>
    <name evidence="4" type="ORF">P7H43_01650</name>
</gene>
<evidence type="ECO:0000256" key="1">
    <source>
        <dbReference type="ARBA" id="ARBA00022612"/>
    </source>
</evidence>
<feature type="domain" description="Phage tail tape measure protein" evidence="3">
    <location>
        <begin position="221"/>
        <end position="407"/>
    </location>
</feature>